<dbReference type="AlphaFoldDB" id="A0A4C1Y2V4"/>
<name>A0A4C1Y2V4_EUMVA</name>
<evidence type="ECO:0000313" key="2">
    <source>
        <dbReference type="Proteomes" id="UP000299102"/>
    </source>
</evidence>
<comment type="caution">
    <text evidence="1">The sequence shown here is derived from an EMBL/GenBank/DDBJ whole genome shotgun (WGS) entry which is preliminary data.</text>
</comment>
<dbReference type="Proteomes" id="UP000299102">
    <property type="component" value="Unassembled WGS sequence"/>
</dbReference>
<evidence type="ECO:0000313" key="1">
    <source>
        <dbReference type="EMBL" id="GBP70541.1"/>
    </source>
</evidence>
<protein>
    <submittedName>
        <fullName evidence="1">Uncharacterized protein</fullName>
    </submittedName>
</protein>
<dbReference type="EMBL" id="BGZK01001078">
    <property type="protein sequence ID" value="GBP70541.1"/>
    <property type="molecule type" value="Genomic_DNA"/>
</dbReference>
<keyword evidence="2" id="KW-1185">Reference proteome</keyword>
<proteinExistence type="predicted"/>
<reference evidence="1 2" key="1">
    <citation type="journal article" date="2019" name="Commun. Biol.">
        <title>The bagworm genome reveals a unique fibroin gene that provides high tensile strength.</title>
        <authorList>
            <person name="Kono N."/>
            <person name="Nakamura H."/>
            <person name="Ohtoshi R."/>
            <person name="Tomita M."/>
            <person name="Numata K."/>
            <person name="Arakawa K."/>
        </authorList>
    </citation>
    <scope>NUCLEOTIDE SEQUENCE [LARGE SCALE GENOMIC DNA]</scope>
</reference>
<sequence>MRIRNKRTDSRISGADQCLLHVTACRRQAFKKPFLAKKKVPLLERIALKKGYEANRNLCHAGLPLEGVALGSLVTLPEHPSCTRTFSSIIKAIETSAGGAAIHQNLLMNRRDVILQNFTGRPGWPLSARDPGLSCFCLIYSRCTPIDNNAVLTLPLNQDIRATMHFKKAALHGLYGISLIPEVFSMRQKVCALPPLSLDENERIGGY</sequence>
<organism evidence="1 2">
    <name type="scientific">Eumeta variegata</name>
    <name type="common">Bagworm moth</name>
    <name type="synonym">Eumeta japonica</name>
    <dbReference type="NCBI Taxonomy" id="151549"/>
    <lineage>
        <taxon>Eukaryota</taxon>
        <taxon>Metazoa</taxon>
        <taxon>Ecdysozoa</taxon>
        <taxon>Arthropoda</taxon>
        <taxon>Hexapoda</taxon>
        <taxon>Insecta</taxon>
        <taxon>Pterygota</taxon>
        <taxon>Neoptera</taxon>
        <taxon>Endopterygota</taxon>
        <taxon>Lepidoptera</taxon>
        <taxon>Glossata</taxon>
        <taxon>Ditrysia</taxon>
        <taxon>Tineoidea</taxon>
        <taxon>Psychidae</taxon>
        <taxon>Oiketicinae</taxon>
        <taxon>Eumeta</taxon>
    </lineage>
</organism>
<accession>A0A4C1Y2V4</accession>
<gene>
    <name evidence="1" type="ORF">EVAR_47924_1</name>
</gene>